<dbReference type="RefSeq" id="WP_188571101.1">
    <property type="nucleotide sequence ID" value="NZ_BMFW01000005.1"/>
</dbReference>
<gene>
    <name evidence="2" type="ORF">GCM10007170_16020</name>
</gene>
<comment type="caution">
    <text evidence="2">The sequence shown here is derived from an EMBL/GenBank/DDBJ whole genome shotgun (WGS) entry which is preliminary data.</text>
</comment>
<feature type="region of interest" description="Disordered" evidence="1">
    <location>
        <begin position="1"/>
        <end position="39"/>
    </location>
</feature>
<reference evidence="3" key="1">
    <citation type="journal article" date="2019" name="Int. J. Syst. Evol. Microbiol.">
        <title>The Global Catalogue of Microorganisms (GCM) 10K type strain sequencing project: providing services to taxonomists for standard genome sequencing and annotation.</title>
        <authorList>
            <consortium name="The Broad Institute Genomics Platform"/>
            <consortium name="The Broad Institute Genome Sequencing Center for Infectious Disease"/>
            <person name="Wu L."/>
            <person name="Ma J."/>
        </authorList>
    </citation>
    <scope>NUCLEOTIDE SEQUENCE [LARGE SCALE GENOMIC DNA]</scope>
    <source>
        <strain evidence="3">CGMCC 1.12778</strain>
    </source>
</reference>
<dbReference type="Proteomes" id="UP000643279">
    <property type="component" value="Unassembled WGS sequence"/>
</dbReference>
<sequence>MSSTTSAKTRLPQHSTGWPVRRRITDRAGKNQTTGPADWMKAKHREITLEEAAKIIQFRILAIRQVAHLARK</sequence>
<proteinExistence type="predicted"/>
<accession>A0ABQ2AQG3</accession>
<evidence type="ECO:0000256" key="1">
    <source>
        <dbReference type="SAM" id="MobiDB-lite"/>
    </source>
</evidence>
<evidence type="ECO:0000313" key="3">
    <source>
        <dbReference type="Proteomes" id="UP000643279"/>
    </source>
</evidence>
<feature type="compositionally biased region" description="Polar residues" evidence="1">
    <location>
        <begin position="1"/>
        <end position="16"/>
    </location>
</feature>
<keyword evidence="3" id="KW-1185">Reference proteome</keyword>
<organism evidence="2 3">
    <name type="scientific">Arthrobacter liuii</name>
    <dbReference type="NCBI Taxonomy" id="1476996"/>
    <lineage>
        <taxon>Bacteria</taxon>
        <taxon>Bacillati</taxon>
        <taxon>Actinomycetota</taxon>
        <taxon>Actinomycetes</taxon>
        <taxon>Micrococcales</taxon>
        <taxon>Micrococcaceae</taxon>
        <taxon>Arthrobacter</taxon>
    </lineage>
</organism>
<evidence type="ECO:0000313" key="2">
    <source>
        <dbReference type="EMBL" id="GGH93952.1"/>
    </source>
</evidence>
<name>A0ABQ2AQG3_9MICC</name>
<protein>
    <submittedName>
        <fullName evidence="2">Uncharacterized protein</fullName>
    </submittedName>
</protein>
<dbReference type="EMBL" id="BMFW01000005">
    <property type="protein sequence ID" value="GGH93952.1"/>
    <property type="molecule type" value="Genomic_DNA"/>
</dbReference>